<feature type="domain" description="TonB C-terminal" evidence="11">
    <location>
        <begin position="196"/>
        <end position="287"/>
    </location>
</feature>
<dbReference type="GO" id="GO:0055085">
    <property type="term" value="P:transmembrane transport"/>
    <property type="evidence" value="ECO:0007669"/>
    <property type="project" value="InterPro"/>
</dbReference>
<feature type="region of interest" description="Disordered" evidence="10">
    <location>
        <begin position="92"/>
        <end position="193"/>
    </location>
</feature>
<evidence type="ECO:0000256" key="10">
    <source>
        <dbReference type="SAM" id="MobiDB-lite"/>
    </source>
</evidence>
<dbReference type="Gene3D" id="3.30.1150.10">
    <property type="match status" value="1"/>
</dbReference>
<dbReference type="InterPro" id="IPR006260">
    <property type="entry name" value="TonB/TolA_C"/>
</dbReference>
<accession>A0A212KKP3</accession>
<sequence>MLPFDYPPPRRSKRLFVRWLGYSAILHAVLAACLLAGAYALPRYLPVQSGGAVMVSLAGVGSSLAGEVGLQAQAAGGMTEDVSVTPPMTETAAKAEQTVAEAAVPVKKHSVKPKQAERPAGNHKAQPSQYRQEQSAQPKPQQVTTASGQSAQTGLPVQSGGDGGQGSASSGSGPLEQATGAVQGDGSPHPQVMPWNAQGGPRFLRQAPLRYPRAAQRRNLEGKAVVEAYLDMQGKLLRARVLQADHEDFADAALACVQSSSFKPAQREGKAIPCVVRIPMLFVLKGL</sequence>
<evidence type="ECO:0000313" key="12">
    <source>
        <dbReference type="EMBL" id="SBW12244.1"/>
    </source>
</evidence>
<dbReference type="Pfam" id="PF03544">
    <property type="entry name" value="TonB_C"/>
    <property type="match status" value="1"/>
</dbReference>
<dbReference type="RefSeq" id="WP_227118401.1">
    <property type="nucleotide sequence ID" value="NZ_CABUEN010000002.1"/>
</dbReference>
<dbReference type="PANTHER" id="PTHR33446">
    <property type="entry name" value="PROTEIN TONB-RELATED"/>
    <property type="match status" value="1"/>
</dbReference>
<name>A0A212KKP3_9BACT</name>
<dbReference type="SUPFAM" id="SSF74653">
    <property type="entry name" value="TolA/TonB C-terminal domain"/>
    <property type="match status" value="1"/>
</dbReference>
<dbReference type="InterPro" id="IPR051045">
    <property type="entry name" value="TonB-dependent_transducer"/>
</dbReference>
<dbReference type="GO" id="GO:0098797">
    <property type="term" value="C:plasma membrane protein complex"/>
    <property type="evidence" value="ECO:0007669"/>
    <property type="project" value="TreeGrafter"/>
</dbReference>
<dbReference type="NCBIfam" id="TIGR01352">
    <property type="entry name" value="tonB_Cterm"/>
    <property type="match status" value="1"/>
</dbReference>
<gene>
    <name evidence="12" type="ORF">KM92DES2_20398</name>
</gene>
<dbReference type="PANTHER" id="PTHR33446:SF2">
    <property type="entry name" value="PROTEIN TONB"/>
    <property type="match status" value="1"/>
</dbReference>
<protein>
    <recommendedName>
        <fullName evidence="11">TonB C-terminal domain-containing protein</fullName>
    </recommendedName>
</protein>
<evidence type="ECO:0000256" key="3">
    <source>
        <dbReference type="ARBA" id="ARBA00022448"/>
    </source>
</evidence>
<dbReference type="AlphaFoldDB" id="A0A212KKP3"/>
<keyword evidence="9" id="KW-0472">Membrane</keyword>
<evidence type="ECO:0000256" key="9">
    <source>
        <dbReference type="ARBA" id="ARBA00023136"/>
    </source>
</evidence>
<keyword evidence="4" id="KW-1003">Cell membrane</keyword>
<keyword evidence="5" id="KW-0997">Cell inner membrane</keyword>
<feature type="compositionally biased region" description="Polar residues" evidence="10">
    <location>
        <begin position="125"/>
        <end position="156"/>
    </location>
</feature>
<evidence type="ECO:0000256" key="1">
    <source>
        <dbReference type="ARBA" id="ARBA00004383"/>
    </source>
</evidence>
<comment type="similarity">
    <text evidence="2">Belongs to the TonB family.</text>
</comment>
<organism evidence="12">
    <name type="scientific">uncultured Desulfovibrio sp</name>
    <dbReference type="NCBI Taxonomy" id="167968"/>
    <lineage>
        <taxon>Bacteria</taxon>
        <taxon>Pseudomonadati</taxon>
        <taxon>Thermodesulfobacteriota</taxon>
        <taxon>Desulfovibrionia</taxon>
        <taxon>Desulfovibrionales</taxon>
        <taxon>Desulfovibrionaceae</taxon>
        <taxon>Desulfovibrio</taxon>
        <taxon>environmental samples</taxon>
    </lineage>
</organism>
<keyword evidence="6" id="KW-0812">Transmembrane</keyword>
<keyword evidence="3" id="KW-0813">Transport</keyword>
<evidence type="ECO:0000256" key="5">
    <source>
        <dbReference type="ARBA" id="ARBA00022519"/>
    </source>
</evidence>
<dbReference type="GO" id="GO:0031992">
    <property type="term" value="F:energy transducer activity"/>
    <property type="evidence" value="ECO:0007669"/>
    <property type="project" value="TreeGrafter"/>
</dbReference>
<reference evidence="12" key="1">
    <citation type="submission" date="2016-04" db="EMBL/GenBank/DDBJ databases">
        <authorList>
            <person name="Evans L.H."/>
            <person name="Alamgir A."/>
            <person name="Owens N."/>
            <person name="Weber N.D."/>
            <person name="Virtaneva K."/>
            <person name="Barbian K."/>
            <person name="Babar A."/>
            <person name="Rosenke K."/>
        </authorList>
    </citation>
    <scope>NUCLEOTIDE SEQUENCE</scope>
    <source>
        <strain evidence="12">92-2</strain>
    </source>
</reference>
<comment type="subcellular location">
    <subcellularLocation>
        <location evidence="1">Cell inner membrane</location>
        <topology evidence="1">Single-pass membrane protein</topology>
        <orientation evidence="1">Periplasmic side</orientation>
    </subcellularLocation>
</comment>
<evidence type="ECO:0000256" key="4">
    <source>
        <dbReference type="ARBA" id="ARBA00022475"/>
    </source>
</evidence>
<evidence type="ECO:0000256" key="7">
    <source>
        <dbReference type="ARBA" id="ARBA00022927"/>
    </source>
</evidence>
<dbReference type="EMBL" id="FLUP01000002">
    <property type="protein sequence ID" value="SBW12244.1"/>
    <property type="molecule type" value="Genomic_DNA"/>
</dbReference>
<dbReference type="GO" id="GO:0015031">
    <property type="term" value="P:protein transport"/>
    <property type="evidence" value="ECO:0007669"/>
    <property type="project" value="UniProtKB-KW"/>
</dbReference>
<proteinExistence type="inferred from homology"/>
<evidence type="ECO:0000256" key="8">
    <source>
        <dbReference type="ARBA" id="ARBA00022989"/>
    </source>
</evidence>
<evidence type="ECO:0000259" key="11">
    <source>
        <dbReference type="PROSITE" id="PS52015"/>
    </source>
</evidence>
<dbReference type="InterPro" id="IPR037682">
    <property type="entry name" value="TonB_C"/>
</dbReference>
<evidence type="ECO:0000256" key="2">
    <source>
        <dbReference type="ARBA" id="ARBA00006555"/>
    </source>
</evidence>
<evidence type="ECO:0000256" key="6">
    <source>
        <dbReference type="ARBA" id="ARBA00022692"/>
    </source>
</evidence>
<keyword evidence="8" id="KW-1133">Transmembrane helix</keyword>
<feature type="compositionally biased region" description="Low complexity" evidence="10">
    <location>
        <begin position="92"/>
        <end position="103"/>
    </location>
</feature>
<dbReference type="PROSITE" id="PS52015">
    <property type="entry name" value="TONB_CTD"/>
    <property type="match status" value="1"/>
</dbReference>
<keyword evidence="7" id="KW-0653">Protein transport</keyword>